<feature type="compositionally biased region" description="Basic and acidic residues" evidence="1">
    <location>
        <begin position="18"/>
        <end position="27"/>
    </location>
</feature>
<feature type="region of interest" description="Disordered" evidence="1">
    <location>
        <begin position="1"/>
        <end position="27"/>
    </location>
</feature>
<dbReference type="AlphaFoldDB" id="A0A1H9NQ08"/>
<accession>A0A1H9NQ08</accession>
<organism evidence="2 3">
    <name type="scientific">Streptomyces qinglanensis</name>
    <dbReference type="NCBI Taxonomy" id="943816"/>
    <lineage>
        <taxon>Bacteria</taxon>
        <taxon>Bacillati</taxon>
        <taxon>Actinomycetota</taxon>
        <taxon>Actinomycetes</taxon>
        <taxon>Kitasatosporales</taxon>
        <taxon>Streptomycetaceae</taxon>
        <taxon>Streptomyces</taxon>
    </lineage>
</organism>
<gene>
    <name evidence="2" type="ORF">SAMN05421870_101532</name>
</gene>
<sequence>MQLDGAPEPDSTGSDPHTPGDLEADQKDLASVGDAAYKLWDKLFKHGTDAQFATYQAALALEDDFSIGGALRDVGDYWFEHVTSVSDACGHISNHLDYTKNAHAGDEHYVVTLLGVKELSAGFDDRSGEAGAK</sequence>
<proteinExistence type="predicted"/>
<name>A0A1H9NQ08_9ACTN</name>
<dbReference type="Proteomes" id="UP000182841">
    <property type="component" value="Unassembled WGS sequence"/>
</dbReference>
<evidence type="ECO:0000313" key="3">
    <source>
        <dbReference type="Proteomes" id="UP000182841"/>
    </source>
</evidence>
<evidence type="ECO:0000313" key="2">
    <source>
        <dbReference type="EMBL" id="SER37443.1"/>
    </source>
</evidence>
<dbReference type="EMBL" id="FOGO01000001">
    <property type="protein sequence ID" value="SER37443.1"/>
    <property type="molecule type" value="Genomic_DNA"/>
</dbReference>
<keyword evidence="3" id="KW-1185">Reference proteome</keyword>
<reference evidence="3" key="1">
    <citation type="submission" date="2016-10" db="EMBL/GenBank/DDBJ databases">
        <authorList>
            <person name="Varghese N."/>
            <person name="Submissions S."/>
        </authorList>
    </citation>
    <scope>NUCLEOTIDE SEQUENCE [LARGE SCALE GENOMIC DNA]</scope>
    <source>
        <strain evidence="3">CGMCC 4.6825</strain>
    </source>
</reference>
<evidence type="ECO:0000256" key="1">
    <source>
        <dbReference type="SAM" id="MobiDB-lite"/>
    </source>
</evidence>
<protein>
    <submittedName>
        <fullName evidence="2">Uncharacterized protein</fullName>
    </submittedName>
</protein>